<gene>
    <name evidence="1" type="ORF">DFA_10489</name>
</gene>
<organism evidence="1 2">
    <name type="scientific">Cavenderia fasciculata</name>
    <name type="common">Slime mold</name>
    <name type="synonym">Dictyostelium fasciculatum</name>
    <dbReference type="NCBI Taxonomy" id="261658"/>
    <lineage>
        <taxon>Eukaryota</taxon>
        <taxon>Amoebozoa</taxon>
        <taxon>Evosea</taxon>
        <taxon>Eumycetozoa</taxon>
        <taxon>Dictyostelia</taxon>
        <taxon>Acytosteliales</taxon>
        <taxon>Cavenderiaceae</taxon>
        <taxon>Cavenderia</taxon>
    </lineage>
</organism>
<sequence length="207" mass="23773">MTRDDVIREAQQLSDDFYQRGTVHVLLPFMENDWKTGKLTNVGEPVSLFNPTEYNVDEPPYFNTFLLYLIPTDVVVKAGGCNGKENDCLWEAMMLICPKTTRSVFSTPESLKEAIGLDRTDLVPLDKIHEIESRLPSRFKIIKKRDYKVHGVASKEKKPIVYQYLDDGTVKLFNGIEYSNCTKTEFEVNRRNTITCVQIHISNCLVD</sequence>
<keyword evidence="2" id="KW-1185">Reference proteome</keyword>
<dbReference type="RefSeq" id="XP_004354389.1">
    <property type="nucleotide sequence ID" value="XM_004354337.1"/>
</dbReference>
<dbReference type="KEGG" id="dfa:DFA_10489"/>
<evidence type="ECO:0000313" key="1">
    <source>
        <dbReference type="EMBL" id="EGG15647.1"/>
    </source>
</evidence>
<evidence type="ECO:0000313" key="2">
    <source>
        <dbReference type="Proteomes" id="UP000007797"/>
    </source>
</evidence>
<dbReference type="EMBL" id="GL883026">
    <property type="protein sequence ID" value="EGG15647.1"/>
    <property type="molecule type" value="Genomic_DNA"/>
</dbReference>
<dbReference type="GeneID" id="14866965"/>
<accession>F4QAC8</accession>
<dbReference type="AlphaFoldDB" id="F4QAC8"/>
<name>F4QAC8_CACFS</name>
<dbReference type="Proteomes" id="UP000007797">
    <property type="component" value="Unassembled WGS sequence"/>
</dbReference>
<reference evidence="2" key="1">
    <citation type="journal article" date="2011" name="Genome Res.">
        <title>Phylogeny-wide analysis of social amoeba genomes highlights ancient origins for complex intercellular communication.</title>
        <authorList>
            <person name="Heidel A.J."/>
            <person name="Lawal H.M."/>
            <person name="Felder M."/>
            <person name="Schilde C."/>
            <person name="Helps N.R."/>
            <person name="Tunggal B."/>
            <person name="Rivero F."/>
            <person name="John U."/>
            <person name="Schleicher M."/>
            <person name="Eichinger L."/>
            <person name="Platzer M."/>
            <person name="Noegel A.A."/>
            <person name="Schaap P."/>
            <person name="Gloeckner G."/>
        </authorList>
    </citation>
    <scope>NUCLEOTIDE SEQUENCE [LARGE SCALE GENOMIC DNA]</scope>
    <source>
        <strain evidence="2">SH3</strain>
    </source>
</reference>
<protein>
    <submittedName>
        <fullName evidence="1">Uncharacterized protein</fullName>
    </submittedName>
</protein>
<proteinExistence type="predicted"/>